<evidence type="ECO:0000256" key="2">
    <source>
        <dbReference type="ARBA" id="ARBA00022630"/>
    </source>
</evidence>
<dbReference type="Pfam" id="PF01494">
    <property type="entry name" value="FAD_binding_3"/>
    <property type="match status" value="1"/>
</dbReference>
<dbReference type="EMBL" id="JBGORX010000007">
    <property type="protein sequence ID" value="MFJ1269569.1"/>
    <property type="molecule type" value="Genomic_DNA"/>
</dbReference>
<protein>
    <submittedName>
        <fullName evidence="8">FAD-dependent oxidoreductase</fullName>
    </submittedName>
</protein>
<comment type="cofactor">
    <cofactor evidence="1">
        <name>FAD</name>
        <dbReference type="ChEBI" id="CHEBI:57692"/>
    </cofactor>
</comment>
<keyword evidence="2" id="KW-0285">Flavoprotein</keyword>
<dbReference type="SUPFAM" id="SSF51905">
    <property type="entry name" value="FAD/NAD(P)-binding domain"/>
    <property type="match status" value="1"/>
</dbReference>
<dbReference type="RefSeq" id="WP_400188385.1">
    <property type="nucleotide sequence ID" value="NZ_JBGORX010000007.1"/>
</dbReference>
<sequence length="450" mass="51408">MKEISIIGAGLAGTLLTLYLAKRGYKLHVFDARPDLRVSQSHDGRSINLALSCRGITGLAGIGIMPEIEQLMVPMRARAIHDAQGQIKYQSFGRHHEEYINAVERNELNKLLLNEAEKYPHVRFSFNSKLSHLDLENKVMHFKTQHEEHLNVPYQYLIGADGVNSCVREQLSSHGLIKATRSFLSYGYKELSIGAPGQHELAHEYLHLWPRNAFLLLGNPNRDHSITGSLFLPHEGKNSFAQLDSEFKINAFFKEAFADAYAVMPNLLYEFSEHPTGNMSTIQCNSWHYQDQCLLLGDAAHGVVPFFGQGMNSAFEDCRILNTLLDKYEDDWAQVMPAFYQSRKPNTDAVAQMSMDNFQEIQSNIRDPQFNLKKQLEQLLMQRYPQQYISKHVLVMFTNTPYAEALKIGAQQKEFLNQICEKGTSLETVDWQLVDKLIQQQDKNLTYTMS</sequence>
<proteinExistence type="predicted"/>
<keyword evidence="6" id="KW-0503">Monooxygenase</keyword>
<gene>
    <name evidence="8" type="ORF">ACD661_13460</name>
</gene>
<keyword evidence="9" id="KW-1185">Reference proteome</keyword>
<evidence type="ECO:0000256" key="3">
    <source>
        <dbReference type="ARBA" id="ARBA00022827"/>
    </source>
</evidence>
<keyword evidence="3" id="KW-0274">FAD</keyword>
<dbReference type="PANTHER" id="PTHR46028:SF2">
    <property type="entry name" value="KYNURENINE 3-MONOOXYGENASE"/>
    <property type="match status" value="1"/>
</dbReference>
<comment type="caution">
    <text evidence="8">The sequence shown here is derived from an EMBL/GenBank/DDBJ whole genome shotgun (WGS) entry which is preliminary data.</text>
</comment>
<evidence type="ECO:0000256" key="1">
    <source>
        <dbReference type="ARBA" id="ARBA00001974"/>
    </source>
</evidence>
<evidence type="ECO:0000313" key="9">
    <source>
        <dbReference type="Proteomes" id="UP001615550"/>
    </source>
</evidence>
<evidence type="ECO:0000256" key="4">
    <source>
        <dbReference type="ARBA" id="ARBA00022857"/>
    </source>
</evidence>
<dbReference type="Gene3D" id="3.50.50.60">
    <property type="entry name" value="FAD/NAD(P)-binding domain"/>
    <property type="match status" value="1"/>
</dbReference>
<feature type="domain" description="FAD-binding" evidence="7">
    <location>
        <begin position="4"/>
        <end position="334"/>
    </location>
</feature>
<reference evidence="8 9" key="1">
    <citation type="submission" date="2024-08" db="EMBL/GenBank/DDBJ databases">
        <title>Draft Genome Sequence of Legionella lytica strain DSB2004, Isolated From a Fire Sprinkler System.</title>
        <authorList>
            <person name="Everhart A.D."/>
            <person name="Kidane D.T."/>
            <person name="Farone A.L."/>
            <person name="Farone M.B."/>
        </authorList>
    </citation>
    <scope>NUCLEOTIDE SEQUENCE [LARGE SCALE GENOMIC DNA]</scope>
    <source>
        <strain evidence="8 9">DSB2004</strain>
    </source>
</reference>
<evidence type="ECO:0000259" key="7">
    <source>
        <dbReference type="Pfam" id="PF01494"/>
    </source>
</evidence>
<dbReference type="PANTHER" id="PTHR46028">
    <property type="entry name" value="KYNURENINE 3-MONOOXYGENASE"/>
    <property type="match status" value="1"/>
</dbReference>
<dbReference type="InterPro" id="IPR002938">
    <property type="entry name" value="FAD-bd"/>
</dbReference>
<keyword evidence="5" id="KW-0560">Oxidoreductase</keyword>
<dbReference type="InterPro" id="IPR036188">
    <property type="entry name" value="FAD/NAD-bd_sf"/>
</dbReference>
<dbReference type="PRINTS" id="PR00420">
    <property type="entry name" value="RNGMNOXGNASE"/>
</dbReference>
<dbReference type="Proteomes" id="UP001615550">
    <property type="component" value="Unassembled WGS sequence"/>
</dbReference>
<evidence type="ECO:0000256" key="5">
    <source>
        <dbReference type="ARBA" id="ARBA00023002"/>
    </source>
</evidence>
<accession>A0ABW8DA30</accession>
<keyword evidence="4" id="KW-0521">NADP</keyword>
<name>A0ABW8DA30_9GAMM</name>
<organism evidence="8 9">
    <name type="scientific">Legionella lytica</name>
    <dbReference type="NCBI Taxonomy" id="96232"/>
    <lineage>
        <taxon>Bacteria</taxon>
        <taxon>Pseudomonadati</taxon>
        <taxon>Pseudomonadota</taxon>
        <taxon>Gammaproteobacteria</taxon>
        <taxon>Legionellales</taxon>
        <taxon>Legionellaceae</taxon>
        <taxon>Legionella</taxon>
    </lineage>
</organism>
<evidence type="ECO:0000256" key="6">
    <source>
        <dbReference type="ARBA" id="ARBA00023033"/>
    </source>
</evidence>
<evidence type="ECO:0000313" key="8">
    <source>
        <dbReference type="EMBL" id="MFJ1269569.1"/>
    </source>
</evidence>